<dbReference type="OrthoDB" id="1188699at2"/>
<keyword evidence="3" id="KW-1185">Reference proteome</keyword>
<accession>A6G670</accession>
<protein>
    <submittedName>
        <fullName evidence="2">Uncharacterized protein</fullName>
    </submittedName>
</protein>
<comment type="caution">
    <text evidence="2">The sequence shown here is derived from an EMBL/GenBank/DDBJ whole genome shotgun (WGS) entry which is preliminary data.</text>
</comment>
<gene>
    <name evidence="2" type="ORF">PPSIR1_29513</name>
</gene>
<keyword evidence="1" id="KW-0472">Membrane</keyword>
<proteinExistence type="predicted"/>
<dbReference type="EMBL" id="ABCS01000028">
    <property type="protein sequence ID" value="EDM78672.1"/>
    <property type="molecule type" value="Genomic_DNA"/>
</dbReference>
<dbReference type="eggNOG" id="COG5031">
    <property type="taxonomic scope" value="Bacteria"/>
</dbReference>
<organism evidence="2 3">
    <name type="scientific">Plesiocystis pacifica SIR-1</name>
    <dbReference type="NCBI Taxonomy" id="391625"/>
    <lineage>
        <taxon>Bacteria</taxon>
        <taxon>Pseudomonadati</taxon>
        <taxon>Myxococcota</taxon>
        <taxon>Polyangia</taxon>
        <taxon>Nannocystales</taxon>
        <taxon>Nannocystaceae</taxon>
        <taxon>Plesiocystis</taxon>
    </lineage>
</organism>
<evidence type="ECO:0000313" key="2">
    <source>
        <dbReference type="EMBL" id="EDM78672.1"/>
    </source>
</evidence>
<evidence type="ECO:0000313" key="3">
    <source>
        <dbReference type="Proteomes" id="UP000005801"/>
    </source>
</evidence>
<dbReference type="RefSeq" id="WP_006972219.1">
    <property type="nucleotide sequence ID" value="NZ_ABCS01000028.1"/>
</dbReference>
<feature type="transmembrane region" description="Helical" evidence="1">
    <location>
        <begin position="178"/>
        <end position="203"/>
    </location>
</feature>
<sequence>MTATAQTPLYPADLPLVDARKRYFEANGFDDEGGSEDGGGYDDETVRLIFLGRTLTVPNPKSRRDALVYHDLHHVLTGYGTDLPGEVEVGAWELATGCGRYKAAWVLNATIFAVGLWRWPRRARAAFIWGRSTANLYGRAIAPLLERRLAELREELAIEVDAGARARVVEGAGLGPRLAFWLAAVLVQLPVLAMLSMVGVALARALT</sequence>
<reference evidence="2 3" key="1">
    <citation type="submission" date="2007-06" db="EMBL/GenBank/DDBJ databases">
        <authorList>
            <person name="Shimkets L."/>
            <person name="Ferriera S."/>
            <person name="Johnson J."/>
            <person name="Kravitz S."/>
            <person name="Beeson K."/>
            <person name="Sutton G."/>
            <person name="Rogers Y.-H."/>
            <person name="Friedman R."/>
            <person name="Frazier M."/>
            <person name="Venter J.C."/>
        </authorList>
    </citation>
    <scope>NUCLEOTIDE SEQUENCE [LARGE SCALE GENOMIC DNA]</scope>
    <source>
        <strain evidence="2 3">SIR-1</strain>
    </source>
</reference>
<keyword evidence="1" id="KW-1133">Transmembrane helix</keyword>
<dbReference type="Proteomes" id="UP000005801">
    <property type="component" value="Unassembled WGS sequence"/>
</dbReference>
<name>A6G670_9BACT</name>
<keyword evidence="1" id="KW-0812">Transmembrane</keyword>
<evidence type="ECO:0000256" key="1">
    <source>
        <dbReference type="SAM" id="Phobius"/>
    </source>
</evidence>
<dbReference type="AlphaFoldDB" id="A6G670"/>
<dbReference type="STRING" id="391625.PPSIR1_29513"/>